<evidence type="ECO:0000256" key="4">
    <source>
        <dbReference type="ARBA" id="ARBA00023136"/>
    </source>
</evidence>
<dbReference type="PANTHER" id="PTHR43731:SF34">
    <property type="entry name" value="PEPTIDASE S54 RHOMBOID DOMAIN-CONTAINING PROTEIN"/>
    <property type="match status" value="1"/>
</dbReference>
<accession>A0AAD5QAT8</accession>
<reference evidence="7" key="1">
    <citation type="submission" date="2021-12" db="EMBL/GenBank/DDBJ databases">
        <title>Prjna785345.</title>
        <authorList>
            <person name="Rujirawat T."/>
            <person name="Krajaejun T."/>
        </authorList>
    </citation>
    <scope>NUCLEOTIDE SEQUENCE</scope>
    <source>
        <strain evidence="7">Pi057C3</strain>
    </source>
</reference>
<keyword evidence="8" id="KW-1185">Reference proteome</keyword>
<feature type="transmembrane region" description="Helical" evidence="5">
    <location>
        <begin position="104"/>
        <end position="123"/>
    </location>
</feature>
<gene>
    <name evidence="7" type="ORF">P43SY_001013</name>
</gene>
<dbReference type="InterPro" id="IPR050925">
    <property type="entry name" value="Rhomboid_protease_S54"/>
</dbReference>
<organism evidence="7 8">
    <name type="scientific">Pythium insidiosum</name>
    <name type="common">Pythiosis disease agent</name>
    <dbReference type="NCBI Taxonomy" id="114742"/>
    <lineage>
        <taxon>Eukaryota</taxon>
        <taxon>Sar</taxon>
        <taxon>Stramenopiles</taxon>
        <taxon>Oomycota</taxon>
        <taxon>Peronosporomycetes</taxon>
        <taxon>Pythiales</taxon>
        <taxon>Pythiaceae</taxon>
        <taxon>Pythium</taxon>
    </lineage>
</organism>
<dbReference type="InterPro" id="IPR035952">
    <property type="entry name" value="Rhomboid-like_sf"/>
</dbReference>
<keyword evidence="4 5" id="KW-0472">Membrane</keyword>
<dbReference type="AlphaFoldDB" id="A0AAD5QAT8"/>
<proteinExistence type="predicted"/>
<feature type="domain" description="Peptidase S54 rhomboid" evidence="6">
    <location>
        <begin position="148"/>
        <end position="179"/>
    </location>
</feature>
<evidence type="ECO:0000313" key="8">
    <source>
        <dbReference type="Proteomes" id="UP001209570"/>
    </source>
</evidence>
<evidence type="ECO:0000256" key="3">
    <source>
        <dbReference type="ARBA" id="ARBA00022989"/>
    </source>
</evidence>
<dbReference type="Pfam" id="PF01694">
    <property type="entry name" value="Rhomboid"/>
    <property type="match status" value="2"/>
</dbReference>
<keyword evidence="2 5" id="KW-0812">Transmembrane</keyword>
<keyword evidence="3 5" id="KW-1133">Transmembrane helix</keyword>
<dbReference type="Gene3D" id="1.20.1540.10">
    <property type="entry name" value="Rhomboid-like"/>
    <property type="match status" value="1"/>
</dbReference>
<dbReference type="SUPFAM" id="SSF144091">
    <property type="entry name" value="Rhomboid-like"/>
    <property type="match status" value="1"/>
</dbReference>
<dbReference type="Proteomes" id="UP001209570">
    <property type="component" value="Unassembled WGS sequence"/>
</dbReference>
<feature type="transmembrane region" description="Helical" evidence="5">
    <location>
        <begin position="245"/>
        <end position="268"/>
    </location>
</feature>
<protein>
    <recommendedName>
        <fullName evidence="6">Peptidase S54 rhomboid domain-containing protein</fullName>
    </recommendedName>
</protein>
<evidence type="ECO:0000256" key="5">
    <source>
        <dbReference type="SAM" id="Phobius"/>
    </source>
</evidence>
<dbReference type="InterPro" id="IPR022764">
    <property type="entry name" value="Peptidase_S54_rhomboid_dom"/>
</dbReference>
<feature type="domain" description="Peptidase S54 rhomboid" evidence="6">
    <location>
        <begin position="219"/>
        <end position="321"/>
    </location>
</feature>
<dbReference type="PANTHER" id="PTHR43731">
    <property type="entry name" value="RHOMBOID PROTEASE"/>
    <property type="match status" value="1"/>
</dbReference>
<sequence>MRVHCSVSPARSRLVARAGRWAPPAHGDDRVLLASMGAVSAGLAVSTTWDLYSARQPSDLDACCFNPSGREEDSWEGHLRASLRSLRRQLERKASPLQDDNAKVLAAIIAANVAVWGMWRVSFRYPRMERFMWRHFACSYDGVVRGKRVHTLLTSAFSHITIPHIAINMFMLWEFGLPIMAPRDARDSWFDCALSRSRVLSAWRSLKAEIHGRDLLDLDRFFTLYVSSALASSTLSIAASRLRGFPATFTLGASGAVMGVLTTCCLLYPDRRLMLYGFIEMTSAEMLQAVTAFNLIGAAFQRSLQIDCTGHLGGQAAAMALRQLPPSSRGNDS</sequence>
<comment type="subcellular location">
    <subcellularLocation>
        <location evidence="1">Membrane</location>
        <topology evidence="1">Multi-pass membrane protein</topology>
    </subcellularLocation>
</comment>
<evidence type="ECO:0000259" key="6">
    <source>
        <dbReference type="Pfam" id="PF01694"/>
    </source>
</evidence>
<evidence type="ECO:0000256" key="2">
    <source>
        <dbReference type="ARBA" id="ARBA00022692"/>
    </source>
</evidence>
<name>A0AAD5QAT8_PYTIN</name>
<dbReference type="EMBL" id="JAKCXM010000128">
    <property type="protein sequence ID" value="KAJ0401445.1"/>
    <property type="molecule type" value="Genomic_DNA"/>
</dbReference>
<dbReference type="GO" id="GO:0004252">
    <property type="term" value="F:serine-type endopeptidase activity"/>
    <property type="evidence" value="ECO:0007669"/>
    <property type="project" value="InterPro"/>
</dbReference>
<dbReference type="GO" id="GO:0016020">
    <property type="term" value="C:membrane"/>
    <property type="evidence" value="ECO:0007669"/>
    <property type="project" value="UniProtKB-SubCell"/>
</dbReference>
<comment type="caution">
    <text evidence="7">The sequence shown here is derived from an EMBL/GenBank/DDBJ whole genome shotgun (WGS) entry which is preliminary data.</text>
</comment>
<evidence type="ECO:0000256" key="1">
    <source>
        <dbReference type="ARBA" id="ARBA00004141"/>
    </source>
</evidence>
<evidence type="ECO:0000313" key="7">
    <source>
        <dbReference type="EMBL" id="KAJ0401445.1"/>
    </source>
</evidence>